<reference evidence="1 2" key="1">
    <citation type="submission" date="2019-09" db="EMBL/GenBank/DDBJ databases">
        <title>Draft genome sequence of Psychrobacter nivimaris LAMA 639, in search for biotechnological relevant genes.</title>
        <authorList>
            <person name="Lima A.O.S."/>
            <person name="Staloch B.E.K."/>
            <person name="Freitas R.C."/>
            <person name="Niero H."/>
            <person name="Silva M.A.C."/>
        </authorList>
    </citation>
    <scope>NUCLEOTIDE SEQUENCE [LARGE SCALE GENOMIC DNA]</scope>
    <source>
        <strain evidence="1 2">LAMA 639</strain>
    </source>
</reference>
<organism evidence="1 2">
    <name type="scientific">Psychrobacter nivimaris</name>
    <dbReference type="NCBI Taxonomy" id="281738"/>
    <lineage>
        <taxon>Bacteria</taxon>
        <taxon>Pseudomonadati</taxon>
        <taxon>Pseudomonadota</taxon>
        <taxon>Gammaproteobacteria</taxon>
        <taxon>Moraxellales</taxon>
        <taxon>Moraxellaceae</taxon>
        <taxon>Psychrobacter</taxon>
    </lineage>
</organism>
<dbReference type="Proteomes" id="UP000471465">
    <property type="component" value="Unassembled WGS sequence"/>
</dbReference>
<dbReference type="RefSeq" id="WP_160023716.1">
    <property type="nucleotide sequence ID" value="NZ_VZIZ01000048.1"/>
</dbReference>
<dbReference type="EMBL" id="VZIZ01000048">
    <property type="protein sequence ID" value="KAF0567427.1"/>
    <property type="molecule type" value="Genomic_DNA"/>
</dbReference>
<proteinExistence type="predicted"/>
<sequence length="133" mass="15785">MNNINKLNTLLNVINQLFAVGDYGVNHIEFLFIGVRNLLEEDEVVRKIFFDELMKSINESLSSDHDLVADIDSDLLCYLAHTTRWPEFYEFVKRRQEIVSSRKKIRYSKDLSEAIQEALQLHWEDVEFYNKIK</sequence>
<dbReference type="AlphaFoldDB" id="A0A6N7BXX6"/>
<evidence type="ECO:0000313" key="1">
    <source>
        <dbReference type="EMBL" id="KAF0567427.1"/>
    </source>
</evidence>
<name>A0A6N7BXX6_9GAMM</name>
<gene>
    <name evidence="1" type="ORF">FQV37_2224</name>
</gene>
<accession>A0A6N7BXX6</accession>
<comment type="caution">
    <text evidence="1">The sequence shown here is derived from an EMBL/GenBank/DDBJ whole genome shotgun (WGS) entry which is preliminary data.</text>
</comment>
<evidence type="ECO:0000313" key="2">
    <source>
        <dbReference type="Proteomes" id="UP000471465"/>
    </source>
</evidence>
<keyword evidence="2" id="KW-1185">Reference proteome</keyword>
<protein>
    <submittedName>
        <fullName evidence="1">Uncharacterized protein</fullName>
    </submittedName>
</protein>